<dbReference type="EMBL" id="LXQA010263697">
    <property type="protein sequence ID" value="MCI39112.1"/>
    <property type="molecule type" value="Genomic_DNA"/>
</dbReference>
<feature type="region of interest" description="Disordered" evidence="1">
    <location>
        <begin position="1"/>
        <end position="45"/>
    </location>
</feature>
<keyword evidence="3" id="KW-1185">Reference proteome</keyword>
<evidence type="ECO:0000313" key="2">
    <source>
        <dbReference type="EMBL" id="MCI39112.1"/>
    </source>
</evidence>
<accession>A0A392RSD0</accession>
<reference evidence="2 3" key="1">
    <citation type="journal article" date="2018" name="Front. Plant Sci.">
        <title>Red Clover (Trifolium pratense) and Zigzag Clover (T. medium) - A Picture of Genomic Similarities and Differences.</title>
        <authorList>
            <person name="Dluhosova J."/>
            <person name="Istvanek J."/>
            <person name="Nedelnik J."/>
            <person name="Repkova J."/>
        </authorList>
    </citation>
    <scope>NUCLEOTIDE SEQUENCE [LARGE SCALE GENOMIC DNA]</scope>
    <source>
        <strain evidence="3">cv. 10/8</strain>
        <tissue evidence="2">Leaf</tissue>
    </source>
</reference>
<dbReference type="Proteomes" id="UP000265520">
    <property type="component" value="Unassembled WGS sequence"/>
</dbReference>
<name>A0A392RSD0_9FABA</name>
<dbReference type="AlphaFoldDB" id="A0A392RSD0"/>
<organism evidence="2 3">
    <name type="scientific">Trifolium medium</name>
    <dbReference type="NCBI Taxonomy" id="97028"/>
    <lineage>
        <taxon>Eukaryota</taxon>
        <taxon>Viridiplantae</taxon>
        <taxon>Streptophyta</taxon>
        <taxon>Embryophyta</taxon>
        <taxon>Tracheophyta</taxon>
        <taxon>Spermatophyta</taxon>
        <taxon>Magnoliopsida</taxon>
        <taxon>eudicotyledons</taxon>
        <taxon>Gunneridae</taxon>
        <taxon>Pentapetalae</taxon>
        <taxon>rosids</taxon>
        <taxon>fabids</taxon>
        <taxon>Fabales</taxon>
        <taxon>Fabaceae</taxon>
        <taxon>Papilionoideae</taxon>
        <taxon>50 kb inversion clade</taxon>
        <taxon>NPAAA clade</taxon>
        <taxon>Hologalegina</taxon>
        <taxon>IRL clade</taxon>
        <taxon>Trifolieae</taxon>
        <taxon>Trifolium</taxon>
    </lineage>
</organism>
<feature type="compositionally biased region" description="Basic residues" evidence="1">
    <location>
        <begin position="1"/>
        <end position="14"/>
    </location>
</feature>
<feature type="non-terminal residue" evidence="2">
    <location>
        <position position="1"/>
    </location>
</feature>
<evidence type="ECO:0000313" key="3">
    <source>
        <dbReference type="Proteomes" id="UP000265520"/>
    </source>
</evidence>
<protein>
    <submittedName>
        <fullName evidence="2">Uncharacterized protein</fullName>
    </submittedName>
</protein>
<sequence>RSHFNRPPPKRVPKKGGETVEGVRPSSSGCQDDGSPSGDEPESSDVFPCILRFRRSWSRRHFKRKSCAYFFSLSELSPYEVECPYSGEPSSEECTFW</sequence>
<evidence type="ECO:0000256" key="1">
    <source>
        <dbReference type="SAM" id="MobiDB-lite"/>
    </source>
</evidence>
<comment type="caution">
    <text evidence="2">The sequence shown here is derived from an EMBL/GenBank/DDBJ whole genome shotgun (WGS) entry which is preliminary data.</text>
</comment>
<proteinExistence type="predicted"/>